<evidence type="ECO:0000313" key="9">
    <source>
        <dbReference type="EMBL" id="OGE14140.1"/>
    </source>
</evidence>
<dbReference type="Gene3D" id="3.40.190.80">
    <property type="match status" value="1"/>
</dbReference>
<feature type="binding site" evidence="7">
    <location>
        <position position="80"/>
    </location>
    <ligand>
        <name>Mg(2+)</name>
        <dbReference type="ChEBI" id="CHEBI:18420"/>
        <label>1</label>
        <note>catalytic</note>
    </ligand>
</feature>
<feature type="binding site" evidence="7">
    <location>
        <position position="100"/>
    </location>
    <ligand>
        <name>Mg(2+)</name>
        <dbReference type="ChEBI" id="CHEBI:18420"/>
        <label>1</label>
        <note>catalytic</note>
    </ligand>
</feature>
<dbReference type="SUPFAM" id="SSF56655">
    <property type="entry name" value="Carbohydrate phosphatase"/>
    <property type="match status" value="1"/>
</dbReference>
<dbReference type="PANTHER" id="PTHR20854">
    <property type="entry name" value="INOSITOL MONOPHOSPHATASE"/>
    <property type="match status" value="1"/>
</dbReference>
<dbReference type="InterPro" id="IPR020583">
    <property type="entry name" value="Inositol_monoP_metal-BS"/>
</dbReference>
<comment type="similarity">
    <text evidence="3 8">Belongs to the inositol monophosphatase superfamily.</text>
</comment>
<feature type="binding site" evidence="7">
    <location>
        <position position="103"/>
    </location>
    <ligand>
        <name>Mg(2+)</name>
        <dbReference type="ChEBI" id="CHEBI:18420"/>
        <label>1</label>
        <note>catalytic</note>
    </ligand>
</feature>
<evidence type="ECO:0000256" key="8">
    <source>
        <dbReference type="RuleBase" id="RU364068"/>
    </source>
</evidence>
<comment type="catalytic activity">
    <reaction evidence="1 8">
        <text>a myo-inositol phosphate + H2O = myo-inositol + phosphate</text>
        <dbReference type="Rhea" id="RHEA:24056"/>
        <dbReference type="ChEBI" id="CHEBI:15377"/>
        <dbReference type="ChEBI" id="CHEBI:17268"/>
        <dbReference type="ChEBI" id="CHEBI:43474"/>
        <dbReference type="ChEBI" id="CHEBI:84139"/>
        <dbReference type="EC" id="3.1.3.25"/>
    </reaction>
</comment>
<evidence type="ECO:0000256" key="7">
    <source>
        <dbReference type="PIRSR" id="PIRSR600760-2"/>
    </source>
</evidence>
<proteinExistence type="inferred from homology"/>
<dbReference type="GO" id="GO:0046872">
    <property type="term" value="F:metal ion binding"/>
    <property type="evidence" value="ECO:0007669"/>
    <property type="project" value="UniProtKB-KW"/>
</dbReference>
<dbReference type="PANTHER" id="PTHR20854:SF4">
    <property type="entry name" value="INOSITOL-1-MONOPHOSPHATASE-RELATED"/>
    <property type="match status" value="1"/>
</dbReference>
<dbReference type="GO" id="GO:0006020">
    <property type="term" value="P:inositol metabolic process"/>
    <property type="evidence" value="ECO:0007669"/>
    <property type="project" value="TreeGrafter"/>
</dbReference>
<protein>
    <recommendedName>
        <fullName evidence="8">Inositol-1-monophosphatase</fullName>
        <ecNumber evidence="8">3.1.3.25</ecNumber>
    </recommendedName>
</protein>
<evidence type="ECO:0000256" key="1">
    <source>
        <dbReference type="ARBA" id="ARBA00001033"/>
    </source>
</evidence>
<feature type="binding site" evidence="7">
    <location>
        <position position="102"/>
    </location>
    <ligand>
        <name>Mg(2+)</name>
        <dbReference type="ChEBI" id="CHEBI:18420"/>
        <label>1</label>
        <note>catalytic</note>
    </ligand>
</feature>
<dbReference type="PRINTS" id="PR00377">
    <property type="entry name" value="IMPHPHTASES"/>
</dbReference>
<dbReference type="EC" id="3.1.3.25" evidence="8"/>
<sequence length="276" mass="30566">MEGTINEMSPNSIDLTEARENLVKIVPEAGEIIKKHFTSRDYSSKQKEGVDFTTQADEEVDAFLRRAIQSKYPHSQFLTEETAPEDYSSLRNAENLWVIDPLDGTINFFRQHPNFAISIALVDKGVTKLGVVHAPISKDTYWAQADQDSAYLNGSPIQVSSTTDLREVVVGCDWAWGLEKRLNVVRWLGNVSTHVRQIKSMGSAVADLATLARGQIDAYIHSGLKPWDVAASTLLIQKAGGKITAPDGSNWDVFNPDIFASNGVVHNKLLELLNQE</sequence>
<dbReference type="InterPro" id="IPR000760">
    <property type="entry name" value="Inositol_monophosphatase-like"/>
</dbReference>
<dbReference type="GO" id="GO:0007165">
    <property type="term" value="P:signal transduction"/>
    <property type="evidence" value="ECO:0007669"/>
    <property type="project" value="TreeGrafter"/>
</dbReference>
<evidence type="ECO:0000313" key="10">
    <source>
        <dbReference type="Proteomes" id="UP000177300"/>
    </source>
</evidence>
<dbReference type="EMBL" id="MFBY01000006">
    <property type="protein sequence ID" value="OGE14140.1"/>
    <property type="molecule type" value="Genomic_DNA"/>
</dbReference>
<dbReference type="AlphaFoldDB" id="A0A1F5ICT5"/>
<evidence type="ECO:0000256" key="3">
    <source>
        <dbReference type="ARBA" id="ARBA00009759"/>
    </source>
</evidence>
<dbReference type="PROSITE" id="PS00629">
    <property type="entry name" value="IMP_1"/>
    <property type="match status" value="1"/>
</dbReference>
<dbReference type="InterPro" id="IPR033942">
    <property type="entry name" value="IMPase"/>
</dbReference>
<dbReference type="Pfam" id="PF00459">
    <property type="entry name" value="Inositol_P"/>
    <property type="match status" value="1"/>
</dbReference>
<accession>A0A1F5ICT5</accession>
<dbReference type="InterPro" id="IPR020550">
    <property type="entry name" value="Inositol_monophosphatase_CS"/>
</dbReference>
<evidence type="ECO:0000256" key="6">
    <source>
        <dbReference type="ARBA" id="ARBA00022842"/>
    </source>
</evidence>
<dbReference type="Proteomes" id="UP000177300">
    <property type="component" value="Unassembled WGS sequence"/>
</dbReference>
<dbReference type="PROSITE" id="PS00630">
    <property type="entry name" value="IMP_2"/>
    <property type="match status" value="1"/>
</dbReference>
<organism evidence="9 10">
    <name type="scientific">Candidatus Curtissbacteria bacterium RIFCSPLOWO2_12_FULL_38_9</name>
    <dbReference type="NCBI Taxonomy" id="1797735"/>
    <lineage>
        <taxon>Bacteria</taxon>
        <taxon>Candidatus Curtissiibacteriota</taxon>
    </lineage>
</organism>
<keyword evidence="5 8" id="KW-0378">Hydrolase</keyword>
<comment type="caution">
    <text evidence="9">The sequence shown here is derived from an EMBL/GenBank/DDBJ whole genome shotgun (WGS) entry which is preliminary data.</text>
</comment>
<comment type="cofactor">
    <cofactor evidence="2 7 8">
        <name>Mg(2+)</name>
        <dbReference type="ChEBI" id="CHEBI:18420"/>
    </cofactor>
</comment>
<gene>
    <name evidence="9" type="ORF">A3G14_02440</name>
</gene>
<name>A0A1F5ICT5_9BACT</name>
<dbReference type="CDD" id="cd01639">
    <property type="entry name" value="IMPase"/>
    <property type="match status" value="1"/>
</dbReference>
<dbReference type="GO" id="GO:0008934">
    <property type="term" value="F:inositol monophosphate 1-phosphatase activity"/>
    <property type="evidence" value="ECO:0007669"/>
    <property type="project" value="InterPro"/>
</dbReference>
<keyword evidence="6 7" id="KW-0460">Magnesium</keyword>
<feature type="binding site" evidence="7">
    <location>
        <position position="228"/>
    </location>
    <ligand>
        <name>Mg(2+)</name>
        <dbReference type="ChEBI" id="CHEBI:18420"/>
        <label>1</label>
        <note>catalytic</note>
    </ligand>
</feature>
<evidence type="ECO:0000256" key="2">
    <source>
        <dbReference type="ARBA" id="ARBA00001946"/>
    </source>
</evidence>
<dbReference type="GO" id="GO:0046854">
    <property type="term" value="P:phosphatidylinositol phosphate biosynthetic process"/>
    <property type="evidence" value="ECO:0007669"/>
    <property type="project" value="InterPro"/>
</dbReference>
<dbReference type="Gene3D" id="3.30.540.10">
    <property type="entry name" value="Fructose-1,6-Bisphosphatase, subunit A, domain 1"/>
    <property type="match status" value="1"/>
</dbReference>
<keyword evidence="4 7" id="KW-0479">Metal-binding</keyword>
<reference evidence="9 10" key="1">
    <citation type="journal article" date="2016" name="Nat. Commun.">
        <title>Thousands of microbial genomes shed light on interconnected biogeochemical processes in an aquifer system.</title>
        <authorList>
            <person name="Anantharaman K."/>
            <person name="Brown C.T."/>
            <person name="Hug L.A."/>
            <person name="Sharon I."/>
            <person name="Castelle C.J."/>
            <person name="Probst A.J."/>
            <person name="Thomas B.C."/>
            <person name="Singh A."/>
            <person name="Wilkins M.J."/>
            <person name="Karaoz U."/>
            <person name="Brodie E.L."/>
            <person name="Williams K.H."/>
            <person name="Hubbard S.S."/>
            <person name="Banfield J.F."/>
        </authorList>
    </citation>
    <scope>NUCLEOTIDE SEQUENCE [LARGE SCALE GENOMIC DNA]</scope>
</reference>
<evidence type="ECO:0000256" key="5">
    <source>
        <dbReference type="ARBA" id="ARBA00022801"/>
    </source>
</evidence>
<evidence type="ECO:0000256" key="4">
    <source>
        <dbReference type="ARBA" id="ARBA00022723"/>
    </source>
</evidence>